<feature type="domain" description="Methyltransferase" evidence="3">
    <location>
        <begin position="47"/>
        <end position="141"/>
    </location>
</feature>
<dbReference type="PANTHER" id="PTHR43861">
    <property type="entry name" value="TRANS-ACONITATE 2-METHYLTRANSFERASE-RELATED"/>
    <property type="match status" value="1"/>
</dbReference>
<dbReference type="InterPro" id="IPR016461">
    <property type="entry name" value="COMT-like"/>
</dbReference>
<organism evidence="4 5">
    <name type="scientific">Thiovibrio frasassiensis</name>
    <dbReference type="NCBI Taxonomy" id="2984131"/>
    <lineage>
        <taxon>Bacteria</taxon>
        <taxon>Pseudomonadati</taxon>
        <taxon>Thermodesulfobacteriota</taxon>
        <taxon>Desulfobulbia</taxon>
        <taxon>Desulfobulbales</taxon>
        <taxon>Thiovibrionaceae</taxon>
        <taxon>Thiovibrio</taxon>
    </lineage>
</organism>
<evidence type="ECO:0000313" key="4">
    <source>
        <dbReference type="EMBL" id="MDG4476605.1"/>
    </source>
</evidence>
<dbReference type="RefSeq" id="WP_307633570.1">
    <property type="nucleotide sequence ID" value="NZ_JAPHEH010000001.1"/>
</dbReference>
<evidence type="ECO:0000256" key="1">
    <source>
        <dbReference type="ARBA" id="ARBA00022603"/>
    </source>
</evidence>
<reference evidence="4" key="2">
    <citation type="submission" date="2022-10" db="EMBL/GenBank/DDBJ databases">
        <authorList>
            <person name="Aronson H.S."/>
        </authorList>
    </citation>
    <scope>NUCLEOTIDE SEQUENCE</scope>
    <source>
        <strain evidence="4">RS19-109</strain>
    </source>
</reference>
<dbReference type="InterPro" id="IPR029063">
    <property type="entry name" value="SAM-dependent_MTases_sf"/>
</dbReference>
<evidence type="ECO:0000313" key="5">
    <source>
        <dbReference type="Proteomes" id="UP001154240"/>
    </source>
</evidence>
<dbReference type="EMBL" id="JAPHEH010000001">
    <property type="protein sequence ID" value="MDG4476605.1"/>
    <property type="molecule type" value="Genomic_DNA"/>
</dbReference>
<keyword evidence="5" id="KW-1185">Reference proteome</keyword>
<gene>
    <name evidence="4" type="ORF">OLX77_10620</name>
</gene>
<dbReference type="Pfam" id="PF13649">
    <property type="entry name" value="Methyltransf_25"/>
    <property type="match status" value="1"/>
</dbReference>
<dbReference type="CDD" id="cd02440">
    <property type="entry name" value="AdoMet_MTases"/>
    <property type="match status" value="1"/>
</dbReference>
<dbReference type="Gene3D" id="3.40.50.150">
    <property type="entry name" value="Vaccinia Virus protein VP39"/>
    <property type="match status" value="1"/>
</dbReference>
<evidence type="ECO:0000256" key="2">
    <source>
        <dbReference type="ARBA" id="ARBA00022679"/>
    </source>
</evidence>
<dbReference type="PROSITE" id="PS51683">
    <property type="entry name" value="SAM_OMT_II"/>
    <property type="match status" value="1"/>
</dbReference>
<accession>A0A9X4MIN9</accession>
<dbReference type="GO" id="GO:0032259">
    <property type="term" value="P:methylation"/>
    <property type="evidence" value="ECO:0007669"/>
    <property type="project" value="UniProtKB-KW"/>
</dbReference>
<dbReference type="GO" id="GO:0008168">
    <property type="term" value="F:methyltransferase activity"/>
    <property type="evidence" value="ECO:0007669"/>
    <property type="project" value="UniProtKB-KW"/>
</dbReference>
<dbReference type="AlphaFoldDB" id="A0A9X4MIN9"/>
<comment type="caution">
    <text evidence="4">The sequence shown here is derived from an EMBL/GenBank/DDBJ whole genome shotgun (WGS) entry which is preliminary data.</text>
</comment>
<sequence>MTAVKTAFDEGAQTYDRARRQLIPCFDDFYGTALALIPHQPQATFRVLDLGAGTGMLSSLVAKKFAQTRITLLDISQEMLDKAKERFAGMEERLEFIAGDYANGLEGQFDVILSALSIHHLTDTQKIKLFKNIHNALPEGGIFINADQILGPTPDIEQVYQETWLRQARDLGVSEVDLNAALERMQADRMAPLSSQLEWLRQAGFSSVHCWYQQFRFAVFSGQKGKGCTNLPT</sequence>
<dbReference type="InterPro" id="IPR041698">
    <property type="entry name" value="Methyltransf_25"/>
</dbReference>
<dbReference type="PANTHER" id="PTHR43861:SF1">
    <property type="entry name" value="TRANS-ACONITATE 2-METHYLTRANSFERASE"/>
    <property type="match status" value="1"/>
</dbReference>
<reference evidence="4" key="1">
    <citation type="journal article" date="2022" name="bioRxiv">
        <title>Thiovibrio frasassiensisgen. nov., sp. nov., an autotrophic, elemental sulfur disproportionating bacterium isolated from sulfidic karst sediment, and proposal of Thiovibrionaceae fam. nov.</title>
        <authorList>
            <person name="Aronson H."/>
            <person name="Thomas C."/>
            <person name="Bhattacharyya M."/>
            <person name="Eckstein S."/>
            <person name="Jensen S."/>
            <person name="Barco R."/>
            <person name="Macalady J."/>
            <person name="Amend J."/>
        </authorList>
    </citation>
    <scope>NUCLEOTIDE SEQUENCE</scope>
    <source>
        <strain evidence="4">RS19-109</strain>
    </source>
</reference>
<dbReference type="Proteomes" id="UP001154240">
    <property type="component" value="Unassembled WGS sequence"/>
</dbReference>
<proteinExistence type="predicted"/>
<keyword evidence="1 4" id="KW-0489">Methyltransferase</keyword>
<dbReference type="SUPFAM" id="SSF53335">
    <property type="entry name" value="S-adenosyl-L-methionine-dependent methyltransferases"/>
    <property type="match status" value="1"/>
</dbReference>
<name>A0A9X4MIN9_9BACT</name>
<keyword evidence="2" id="KW-0808">Transferase</keyword>
<protein>
    <submittedName>
        <fullName evidence="4">Class I SAM-dependent methyltransferase</fullName>
    </submittedName>
</protein>
<evidence type="ECO:0000259" key="3">
    <source>
        <dbReference type="Pfam" id="PF13649"/>
    </source>
</evidence>